<evidence type="ECO:0000259" key="5">
    <source>
        <dbReference type="PROSITE" id="PS50977"/>
    </source>
</evidence>
<gene>
    <name evidence="6" type="ORF">ESP62_005030</name>
</gene>
<evidence type="ECO:0000256" key="1">
    <source>
        <dbReference type="ARBA" id="ARBA00023015"/>
    </source>
</evidence>
<proteinExistence type="predicted"/>
<feature type="domain" description="HTH tetR-type" evidence="5">
    <location>
        <begin position="13"/>
        <end position="73"/>
    </location>
</feature>
<dbReference type="OrthoDB" id="956698at2"/>
<dbReference type="InterPro" id="IPR001647">
    <property type="entry name" value="HTH_TetR"/>
</dbReference>
<dbReference type="Pfam" id="PF00440">
    <property type="entry name" value="TetR_N"/>
    <property type="match status" value="1"/>
</dbReference>
<dbReference type="EMBL" id="SDPP02000001">
    <property type="protein sequence ID" value="KAA1380544.1"/>
    <property type="molecule type" value="Genomic_DNA"/>
</dbReference>
<dbReference type="SUPFAM" id="SSF46689">
    <property type="entry name" value="Homeodomain-like"/>
    <property type="match status" value="1"/>
</dbReference>
<keyword evidence="3" id="KW-0804">Transcription</keyword>
<dbReference type="Pfam" id="PF17754">
    <property type="entry name" value="TetR_C_14"/>
    <property type="match status" value="1"/>
</dbReference>
<comment type="caution">
    <text evidence="6">The sequence shown here is derived from an EMBL/GenBank/DDBJ whole genome shotgun (WGS) entry which is preliminary data.</text>
</comment>
<dbReference type="GO" id="GO:0000976">
    <property type="term" value="F:transcription cis-regulatory region binding"/>
    <property type="evidence" value="ECO:0007669"/>
    <property type="project" value="TreeGrafter"/>
</dbReference>
<dbReference type="RefSeq" id="WP_129181114.1">
    <property type="nucleotide sequence ID" value="NZ_JAGIOG010000001.1"/>
</dbReference>
<dbReference type="InterPro" id="IPR041347">
    <property type="entry name" value="MftR_C"/>
</dbReference>
<organism evidence="6 7">
    <name type="scientific">Aeromicrobium fastidiosum</name>
    <dbReference type="NCBI Taxonomy" id="52699"/>
    <lineage>
        <taxon>Bacteria</taxon>
        <taxon>Bacillati</taxon>
        <taxon>Actinomycetota</taxon>
        <taxon>Actinomycetes</taxon>
        <taxon>Propionibacteriales</taxon>
        <taxon>Nocardioidaceae</taxon>
        <taxon>Aeromicrobium</taxon>
    </lineage>
</organism>
<sequence length="198" mass="22008">MPTEMTLRDHAREAVRDEVSKQAWALFARQGFEATTVDQIAEAAGMSRRTFFRYFAGKDELVLDRIVASGRLVADALRDRPADEAAWPALRAAFDQTVSLQEQHEDMSRRLQVMLRDEPALRTTVEARRRLWLELLAPLVAERLPRQHASSGSDLRAAAVTSSAIACLEVAQTTWATHPETSLAALLDEAMGAVNPLQ</sequence>
<dbReference type="PANTHER" id="PTHR30055">
    <property type="entry name" value="HTH-TYPE TRANSCRIPTIONAL REGULATOR RUTR"/>
    <property type="match status" value="1"/>
</dbReference>
<dbReference type="InterPro" id="IPR009057">
    <property type="entry name" value="Homeodomain-like_sf"/>
</dbReference>
<keyword evidence="7" id="KW-1185">Reference proteome</keyword>
<evidence type="ECO:0000256" key="3">
    <source>
        <dbReference type="ARBA" id="ARBA00023163"/>
    </source>
</evidence>
<dbReference type="Gene3D" id="1.10.10.60">
    <property type="entry name" value="Homeodomain-like"/>
    <property type="match status" value="1"/>
</dbReference>
<name>A0A641AR08_9ACTN</name>
<reference evidence="6" key="1">
    <citation type="submission" date="2019-09" db="EMBL/GenBank/DDBJ databases">
        <authorList>
            <person name="Li J."/>
        </authorList>
    </citation>
    <scope>NUCLEOTIDE SEQUENCE [LARGE SCALE GENOMIC DNA]</scope>
    <source>
        <strain evidence="6">NRBC 14897</strain>
    </source>
</reference>
<dbReference type="AlphaFoldDB" id="A0A641AR08"/>
<dbReference type="PROSITE" id="PS50977">
    <property type="entry name" value="HTH_TETR_2"/>
    <property type="match status" value="1"/>
</dbReference>
<feature type="DNA-binding region" description="H-T-H motif" evidence="4">
    <location>
        <begin position="36"/>
        <end position="55"/>
    </location>
</feature>
<keyword evidence="2 4" id="KW-0238">DNA-binding</keyword>
<dbReference type="PRINTS" id="PR00455">
    <property type="entry name" value="HTHTETR"/>
</dbReference>
<dbReference type="Proteomes" id="UP001515100">
    <property type="component" value="Unassembled WGS sequence"/>
</dbReference>
<evidence type="ECO:0000313" key="6">
    <source>
        <dbReference type="EMBL" id="KAA1380544.1"/>
    </source>
</evidence>
<dbReference type="GO" id="GO:0003700">
    <property type="term" value="F:DNA-binding transcription factor activity"/>
    <property type="evidence" value="ECO:0007669"/>
    <property type="project" value="TreeGrafter"/>
</dbReference>
<evidence type="ECO:0000256" key="4">
    <source>
        <dbReference type="PROSITE-ProRule" id="PRU00335"/>
    </source>
</evidence>
<dbReference type="PANTHER" id="PTHR30055:SF238">
    <property type="entry name" value="MYCOFACTOCIN BIOSYNTHESIS TRANSCRIPTIONAL REGULATOR MFTR-RELATED"/>
    <property type="match status" value="1"/>
</dbReference>
<evidence type="ECO:0000313" key="7">
    <source>
        <dbReference type="Proteomes" id="UP001515100"/>
    </source>
</evidence>
<dbReference type="Gene3D" id="1.10.357.10">
    <property type="entry name" value="Tetracycline Repressor, domain 2"/>
    <property type="match status" value="1"/>
</dbReference>
<dbReference type="InterPro" id="IPR050109">
    <property type="entry name" value="HTH-type_TetR-like_transc_reg"/>
</dbReference>
<protein>
    <submittedName>
        <fullName evidence="6">TetR family transcriptional regulator</fullName>
    </submittedName>
</protein>
<keyword evidence="1" id="KW-0805">Transcription regulation</keyword>
<accession>A0A641AR08</accession>
<evidence type="ECO:0000256" key="2">
    <source>
        <dbReference type="ARBA" id="ARBA00023125"/>
    </source>
</evidence>